<organism evidence="2 3">
    <name type="scientific">Emiliania huxleyi (strain CCMP1516)</name>
    <dbReference type="NCBI Taxonomy" id="280463"/>
    <lineage>
        <taxon>Eukaryota</taxon>
        <taxon>Haptista</taxon>
        <taxon>Haptophyta</taxon>
        <taxon>Prymnesiophyceae</taxon>
        <taxon>Isochrysidales</taxon>
        <taxon>Noelaerhabdaceae</taxon>
        <taxon>Emiliania</taxon>
    </lineage>
</organism>
<name>A0A0D3KB69_EMIH1</name>
<dbReference type="AlphaFoldDB" id="A0A0D3KB69"/>
<protein>
    <recommendedName>
        <fullName evidence="1">Piwi domain-containing protein</fullName>
    </recommendedName>
</protein>
<dbReference type="SUPFAM" id="SSF53098">
    <property type="entry name" value="Ribonuclease H-like"/>
    <property type="match status" value="1"/>
</dbReference>
<evidence type="ECO:0000313" key="2">
    <source>
        <dbReference type="EnsemblProtists" id="EOD33004"/>
    </source>
</evidence>
<evidence type="ECO:0000313" key="3">
    <source>
        <dbReference type="Proteomes" id="UP000013827"/>
    </source>
</evidence>
<dbReference type="Gene3D" id="3.30.420.10">
    <property type="entry name" value="Ribonuclease H-like superfamily/Ribonuclease H"/>
    <property type="match status" value="1"/>
</dbReference>
<dbReference type="STRING" id="2903.A0A0D3KB69"/>
<reference evidence="2" key="2">
    <citation type="submission" date="2024-10" db="UniProtKB">
        <authorList>
            <consortium name="EnsemblProtists"/>
        </authorList>
    </citation>
    <scope>IDENTIFICATION</scope>
</reference>
<dbReference type="InterPro" id="IPR012337">
    <property type="entry name" value="RNaseH-like_sf"/>
</dbReference>
<dbReference type="PROSITE" id="PS50822">
    <property type="entry name" value="PIWI"/>
    <property type="match status" value="1"/>
</dbReference>
<dbReference type="EnsemblProtists" id="EOD33004">
    <property type="protein sequence ID" value="EOD33004"/>
    <property type="gene ID" value="EMIHUDRAFT_253206"/>
</dbReference>
<evidence type="ECO:0000259" key="1">
    <source>
        <dbReference type="PROSITE" id="PS50822"/>
    </source>
</evidence>
<dbReference type="GO" id="GO:0003676">
    <property type="term" value="F:nucleic acid binding"/>
    <property type="evidence" value="ECO:0007669"/>
    <property type="project" value="InterPro"/>
</dbReference>
<dbReference type="InterPro" id="IPR036397">
    <property type="entry name" value="RNaseH_sf"/>
</dbReference>
<dbReference type="PANTHER" id="PTHR22891">
    <property type="entry name" value="EUKARYOTIC TRANSLATION INITIATION FACTOR 2C"/>
    <property type="match status" value="1"/>
</dbReference>
<dbReference type="Pfam" id="PF02171">
    <property type="entry name" value="Piwi"/>
    <property type="match status" value="1"/>
</dbReference>
<sequence>MLARAFGELGDNAWQHPIRATNKALCSRIGIAVQHCKVNKFKSPPPGYWSNLLDKLNLKALGTNYYPLCEVPGGGLQPGLQLLRECPTLLLGCDVHHAAPGSSRPSYGALVGTMDKFFSSHYTEVRAMTGRQECIPVDDMQSMVREQLKAFYRYNGIPPQRIICYRDGVAHNQFEEVHEVEIHAIERACHAIEQGYQPQIVFIVEQKGGGARFFANENGRVPGQQMGNQPPLTVVDTVVVDESTFSFHLTPHHGMKGTSRGNLYSVLRNDPNLSSDDLQRFTSQLCHLFQRCKKIVSKVAPNYNAHLAAEMWGLKEERESFSDTASVSSDAAACDVHERLKTRLFYT</sequence>
<dbReference type="SMART" id="SM00950">
    <property type="entry name" value="Piwi"/>
    <property type="match status" value="1"/>
</dbReference>
<dbReference type="PaxDb" id="2903-EOD33004"/>
<dbReference type="Proteomes" id="UP000013827">
    <property type="component" value="Unassembled WGS sequence"/>
</dbReference>
<keyword evidence="3" id="KW-1185">Reference proteome</keyword>
<dbReference type="Gene3D" id="3.40.50.2300">
    <property type="match status" value="1"/>
</dbReference>
<reference evidence="3" key="1">
    <citation type="journal article" date="2013" name="Nature">
        <title>Pan genome of the phytoplankton Emiliania underpins its global distribution.</title>
        <authorList>
            <person name="Read B.A."/>
            <person name="Kegel J."/>
            <person name="Klute M.J."/>
            <person name="Kuo A."/>
            <person name="Lefebvre S.C."/>
            <person name="Maumus F."/>
            <person name="Mayer C."/>
            <person name="Miller J."/>
            <person name="Monier A."/>
            <person name="Salamov A."/>
            <person name="Young J."/>
            <person name="Aguilar M."/>
            <person name="Claverie J.M."/>
            <person name="Frickenhaus S."/>
            <person name="Gonzalez K."/>
            <person name="Herman E.K."/>
            <person name="Lin Y.C."/>
            <person name="Napier J."/>
            <person name="Ogata H."/>
            <person name="Sarno A.F."/>
            <person name="Shmutz J."/>
            <person name="Schroeder D."/>
            <person name="de Vargas C."/>
            <person name="Verret F."/>
            <person name="von Dassow P."/>
            <person name="Valentin K."/>
            <person name="Van de Peer Y."/>
            <person name="Wheeler G."/>
            <person name="Dacks J.B."/>
            <person name="Delwiche C.F."/>
            <person name="Dyhrman S.T."/>
            <person name="Glockner G."/>
            <person name="John U."/>
            <person name="Richards T."/>
            <person name="Worden A.Z."/>
            <person name="Zhang X."/>
            <person name="Grigoriev I.V."/>
            <person name="Allen A.E."/>
            <person name="Bidle K."/>
            <person name="Borodovsky M."/>
            <person name="Bowler C."/>
            <person name="Brownlee C."/>
            <person name="Cock J.M."/>
            <person name="Elias M."/>
            <person name="Gladyshev V.N."/>
            <person name="Groth M."/>
            <person name="Guda C."/>
            <person name="Hadaegh A."/>
            <person name="Iglesias-Rodriguez M.D."/>
            <person name="Jenkins J."/>
            <person name="Jones B.M."/>
            <person name="Lawson T."/>
            <person name="Leese F."/>
            <person name="Lindquist E."/>
            <person name="Lobanov A."/>
            <person name="Lomsadze A."/>
            <person name="Malik S.B."/>
            <person name="Marsh M.E."/>
            <person name="Mackinder L."/>
            <person name="Mock T."/>
            <person name="Mueller-Roeber B."/>
            <person name="Pagarete A."/>
            <person name="Parker M."/>
            <person name="Probert I."/>
            <person name="Quesneville H."/>
            <person name="Raines C."/>
            <person name="Rensing S.A."/>
            <person name="Riano-Pachon D.M."/>
            <person name="Richier S."/>
            <person name="Rokitta S."/>
            <person name="Shiraiwa Y."/>
            <person name="Soanes D.M."/>
            <person name="van der Giezen M."/>
            <person name="Wahlund T.M."/>
            <person name="Williams B."/>
            <person name="Wilson W."/>
            <person name="Wolfe G."/>
            <person name="Wurch L.L."/>
        </authorList>
    </citation>
    <scope>NUCLEOTIDE SEQUENCE</scope>
</reference>
<dbReference type="InterPro" id="IPR003165">
    <property type="entry name" value="Piwi"/>
</dbReference>
<proteinExistence type="predicted"/>
<feature type="domain" description="Piwi" evidence="1">
    <location>
        <begin position="88"/>
        <end position="317"/>
    </location>
</feature>
<accession>A0A0D3KB69</accession>